<dbReference type="InterPro" id="IPR006530">
    <property type="entry name" value="YD"/>
</dbReference>
<dbReference type="PROSITE" id="PS51782">
    <property type="entry name" value="LYSM"/>
    <property type="match status" value="1"/>
</dbReference>
<dbReference type="RefSeq" id="WP_284102224.1">
    <property type="nucleotide sequence ID" value="NZ_JARRAF010000026.1"/>
</dbReference>
<dbReference type="SMART" id="SM00257">
    <property type="entry name" value="LysM"/>
    <property type="match status" value="1"/>
</dbReference>
<accession>A0ABT7E0U1</accession>
<dbReference type="PANTHER" id="PTHR32305">
    <property type="match status" value="1"/>
</dbReference>
<comment type="caution">
    <text evidence="4">The sequence shown here is derived from an EMBL/GenBank/DDBJ whole genome shotgun (WGS) entry which is preliminary data.</text>
</comment>
<proteinExistence type="predicted"/>
<gene>
    <name evidence="4" type="ORF">PZA18_17800</name>
</gene>
<dbReference type="EMBL" id="JARRAF010000026">
    <property type="protein sequence ID" value="MDK2125911.1"/>
    <property type="molecule type" value="Genomic_DNA"/>
</dbReference>
<dbReference type="PANTHER" id="PTHR32305:SF15">
    <property type="entry name" value="PROTEIN RHSA-RELATED"/>
    <property type="match status" value="1"/>
</dbReference>
<keyword evidence="1" id="KW-0677">Repeat</keyword>
<evidence type="ECO:0000313" key="5">
    <source>
        <dbReference type="Proteomes" id="UP001172778"/>
    </source>
</evidence>
<name>A0ABT7E0U1_9NEIS</name>
<evidence type="ECO:0000259" key="3">
    <source>
        <dbReference type="PROSITE" id="PS51782"/>
    </source>
</evidence>
<dbReference type="Pfam" id="PF25023">
    <property type="entry name" value="TEN_YD-shell"/>
    <property type="match status" value="3"/>
</dbReference>
<protein>
    <submittedName>
        <fullName evidence="4">LysM peptidoglycan-binding domain-containing protein</fullName>
    </submittedName>
</protein>
<feature type="domain" description="LysM" evidence="3">
    <location>
        <begin position="3763"/>
        <end position="3810"/>
    </location>
</feature>
<dbReference type="Proteomes" id="UP001172778">
    <property type="component" value="Unassembled WGS sequence"/>
</dbReference>
<organism evidence="4 5">
    <name type="scientific">Parachitinimonas caeni</name>
    <dbReference type="NCBI Taxonomy" id="3031301"/>
    <lineage>
        <taxon>Bacteria</taxon>
        <taxon>Pseudomonadati</taxon>
        <taxon>Pseudomonadota</taxon>
        <taxon>Betaproteobacteria</taxon>
        <taxon>Neisseriales</taxon>
        <taxon>Chitinibacteraceae</taxon>
        <taxon>Parachitinimonas</taxon>
    </lineage>
</organism>
<dbReference type="InterPro" id="IPR056823">
    <property type="entry name" value="TEN-like_YD-shell"/>
</dbReference>
<dbReference type="Gene3D" id="2.180.10.10">
    <property type="entry name" value="RHS repeat-associated core"/>
    <property type="match status" value="10"/>
</dbReference>
<dbReference type="NCBIfam" id="TIGR01643">
    <property type="entry name" value="YD_repeat_2x"/>
    <property type="match status" value="8"/>
</dbReference>
<keyword evidence="5" id="KW-1185">Reference proteome</keyword>
<evidence type="ECO:0000256" key="2">
    <source>
        <dbReference type="SAM" id="MobiDB-lite"/>
    </source>
</evidence>
<dbReference type="Gene3D" id="3.10.350.10">
    <property type="entry name" value="LysM domain"/>
    <property type="match status" value="1"/>
</dbReference>
<sequence length="4472" mass="487170">MVAIVAGRDTGLFSGSAIAQIGAGQQSGVQGRSGESVAVNVTNGNLVLQRQDELLSGRGLDATLVRTYNSQAKFSDDNSDAWWLAGYRRLQNLQGNIGANGSTIERVTGDGSVQRFTCSGGVYRSTDGDGAHDTLSFGNGSWTWTDGSSQATETYSAFGSVYRLVASNDLSGNPLTYSYNGDLLSRISTANGEAIELTYNGRNLTSERVIKADGNVTRTYYAYDEQNRLKQVTVDLSPDDNTTTDGKIYQTVYRYDGNSNRLAGIEQTDGSRLSFTYVQVAGEYRLETVTDALSRVTRFSYNTTTRTTTVFDPYSNATLYTYDGEQRLLSVTAPTTSAGAQSVGFEYDAAGNLYRSTDAQGNVVTYSYDAAGNQTSQQDALGNRIERSYGSANQLLTETSFAVPDPDGVAGAATASQPMTTRFAYDSQLNLRFVVSAEGRVTEYRYNAQGQRTSQIAYLGGLYPLSGLGKDAALTEAQLLAWSNGQSKAQTSREDYGYSLRGLNDVTTRYTQVDSNGNGVAAGASITRQTYDTAGRLLTSVDANTNQTSYSYDGLGRLLSTTDANQKATLHSYDDAGRTITHTLANARVDTEVYDAAGQLISKLTGGQLPVQYRYDNAGRLAWSQDANGTRQYRLYDEANRLVGEVDAGTSQLTEHLYNQRGEKVRTIRYLNPLSYEGFVALTKPDGSPANPSLDKLRPAADAAHDLSVWYLYDKAGRQTKTVDAQGYVSETRYDGAGRIVAEIRYATPQATLPTATSKAEDIQPSATDSRVSRRFYDNDGKLVGTLDAAGYLNTIDYDKAGRAWHAVRYATAVNATLAASSTLAQLQPAANAAQDQHSYTFYDGQNRAIGTLDAERYLSEVRYDAAGNKLSETRYATPVASSLNLSASSTLDSLRPADSPLDHTQSFTYTKLLQVETTTATDGTVSRFTYDAMGQRTQTVIGSNAGNDARYSLTRYNALGQVIAELNGEGAALAIAAATPAAADTLWAKYGVSYQYDAIGRRTQAISRNPVDDKEVRTLFYYDGGDNLVYTVNAQGDVLINFYSRLGQLTDTRKLVKRVAADTLAKWQGGDFNTISAHIGTLTGTDDLAEHYEYNARGEKVLTLTSAGGRETFSYTAFGELKDSLSALGDNRNRHASFVYDARGLLKEATVDGTEAKTSRTEYDAFGRVVQTTSAGNVVQRQRYDRLGRVVTVQGAQNSSATFDAFGRVLTQTDAYGRTTTTVYDDKLRTITVTTPEGIKTVTEKNRFGETFKLTDGEGNVSEYAYDRNGRLITTKRPVSADEYQETTQSYDAAGRLTDTVLKTYRKAGNAFQVVDAKGVVTRFEYDAANRVLAKRTDPDGLNLATRYAFDGVGRTIQTTDPAGTVTVTEYDAGGRVKATVIDPKTTANPNGLNLRTEYTYDTQGAVLTVIEGAGSTQPKTTQYIYDVQGRREQEIVDPAGLKLTTTYRYDRDDRVISKTDGEGRITRFAYDNRGLLVMEVNHQGEVVESIYDNSNRLIEKRQWANRMSDAATLPAVLKNTDRRSLRNDALDKRQRFIYDKDGRNIFEIGPDGQITERIYDKRGLVVGERRYASAVLADVPAIRDANGNLTRLNGSDYANLLYSRLLNRQPDAPSFANYMESLRKHPELRGPGLAQDILNAGEFKTAWAGYSLPLDGAANNRNFVIWAYRTLLGRTQDPSVSEVDGWMGLLRTENTAKRGELVWAFLTSDEAIDNNIDNATQREWTFLRDYRNDATDSVLSRGYDALGREQTLTVNGITVATNRYDAAGNLFTVTNAASTASRFEYDAAGRKTRETDAKGQVTEFVYDAASRIKERRQWTLATQALAGGVLRREADGSYTFHGPEGEQINFTAQTSYLDIARRSPALARAWQASYGFRIGYAIVAQPQAARHASELAALWANSQPGQSMDWAQGKWVRNLDDSATYTDPQGQVFRLTQSMSVAEIASLSPAIAQQWQRDYGLQLASDQSVLNAGDTARMNADFQAYFSKPVHDAKEDLVTGYLYDAAGRLKTLTNPDGSSEKYEYDSIGRKTQLTNVRGSVTTYTFDGAGRLNTETSAAIPVMTAAEAQIGYPQLITRYVYDKAGNLTERWENDGAGVAEQKRVTKFFYNAAGRQYALEQPTFARANGTPALDNEGLYNLASLNLASLSTSKVPRSETAYDAFGNAVAHLDEAGNWSCKSYDGSGRVRFEVDPLGQVTEHRYDMFGNQKELIRYGGRISTPANATGYTTAELAAKVAGLDQNDKRVMRYEYDRNGQLVKTIEPKAYQFNQSGTAEAGKFERETRQVYNKLGQLVKQSVTLDATQTADTYFYYDALGRKVGQVDAGGYLSTWNYDERGNAFVDVQYSAALRAGSYNADSKLADLIEQVANRSDKGSSSARVHRQVYDRMNRAIADVQVNAHAGMGVRGDLTTFNRYDAAGNLIVLTDARGNSHYRYYDALGRLALELNATGDLNGELQYTAIGHSYNAFGNEVRTLRYGETLARSRLGASPEALSPNSVFDMFSKTLVHKVETRRFDAAGHQIEYRLDAEGIQGGSIRQSWLYDAQGRAVLEWTANQNADGAQNNTVRSFVFDAAGRQTATIERLGGVGTATRLVTTSVDYNSYGDITRRAINNETQSLYRYDEAGRIWARYEKGSWSASFYNRAGQETARLVSPVEGAIANAASAEALGLNVVADSSGRRIINASPVWRRSYTDYNALGQVTRQIDPTFNTSVGGLFYAPDTKTQLRPASGDIKTAPIMVPKTGGNISGPEGEVQKGTRITLLPRWLSVAGVTGLTGKLTIETSFTLNGVARTISKEADLNSTAVYPDDIEDPANAVQISEPVVRVYGTVNGSRQLLRDSTQAPIALLSLPRQTPDSAVSWVRVRQPDNSWKVFAPDTSLDGDFNRQEIDKLLGGSAGPREVEIIKMMPGIGLTADMDSIALAKHAVGYARFNLSRVNGQTQLALTGDGLITATTAERFMEQDRWGNRVSLTDSQRNTSRWLYNSFNQVTNEYGAITARVNERGQLRQAVLLNQARYDLFGQVQEQRDGEGHITVFDYDRVGHNTAQWHRITDQTTLSADDISALNSRNGATGQYSLDSARSYDGFGRLSEEQADTAVAKNVYRYNVADQLIQIRRTGDVSQLSKEADSTNVSTKTGTQITQVTELTDYRYDSRGQRVLEARYRENLATSQLQTRQDFDSQGHVIASQQLELQNGQISNRGTRHVSGYDVFGNKVSEKNLWWNAAGQENTADAKTWGYDATGLLKSHSDLSNNVYTYTYNAAGQQASQRMTLSGQNARNEETTGLQYRTGRIDRSFAYDEAGHLISTRESRTANVADWVNGQTVIRDQITNLGDATRRYDSEGRVVMEQQDRGNLYWVQATAYDNAGRLERVAANGVAMTYYYDGAGNRRAVLGASMETAGTRWVGYSNWYRYDDRNRVAISQGMLVGEGIVVARRSHFLLQRPETTVANNMPNFAGASIAIPPDQQAYDLNNSGTSLRYRGSGTLRSEVTTKEKRLTNTDINEYTVGDKLAYDDFGRVTAFRHNSNMAANASDSAYLNQSRRQYDYAGRVGVEETFKEDGAFDQRRFNNYDADGRLVRQQSVNQRQIYDNRNRWVNGEIPETGGSAPTKIQENVITSVNYTYTGETLKSYGVKDEKSGQTTTYDYAYAGFESWKEVSQTAKTQFSNGQNSVGETTTSLDDYGNALKIRDTQSPSGDRVMKYDIDGRLLEKRRGSDARAQRFAYAGGNIIGSTAGTDAGQGSDFDYNYTALSAKALPTTTQSNYVVNTGDTLQKIALATWGDANLWYLVADANGIKPTDTLKPGSTLKIPSTVTAANRSDTFKPYNAQKLIGDTTPNIPPPPPLPQKDQCGLAQVMMIAVAIVVTVYTAGAVASALGASVGGAVGTTAAIGSASIAAGTTAAVTAASVGTMATGAAVLGGTFGATGLVAAAVGGAVGSVASQALGVALGVQDSISWKGVATSALGAGLTAGIGSSGLGDAIKGLGYGKTATTALTAAASSAITQGVMSMADMGSFSWRNVAAAAIAAPITEAISDHIFGTVDTKTGRVTKNGAEWARGSNFMANVANNFAGGVVNRAAQILVHGEGKLNVASIAANAFGDALGNSIAGRSREALYESRDNRHILFNAAATKATNLKNRDGVEVYDPNTGLVQSYKLTTGSTQMPAHSTDQSDEAAFIWEPKESYPMDFLEDSVAGFGGRSKGPQNSSPKKPLTNDAPNFAFSDGRDARDIQAGFMYQARMKTMLSRIQQQRENEASLPQMMASPPPTEVNPWYKGWSSFLGLVNDSFGMAQGAAVTVAGTTLFLAPEPTTLSKWGGAAMVAYGAPFATKSAGGFLLNCHNLLTALSGSKLETDYLPGSVLEVVAQRYWGTPESQRVAVAADLAWGLPMGRAFTATQVPIRATLNPRVAALFQPRYIYTTAEQQLITQTSGAWSTISKIEKPAVTMDVLNKKYENILLPVYDQMKKSQNESQ</sequence>
<reference evidence="4" key="1">
    <citation type="submission" date="2023-03" db="EMBL/GenBank/DDBJ databases">
        <title>Chitinimonas shenzhenensis gen. nov., sp. nov., a novel member of family Burkholderiaceae isolated from activated sludge collected in Shen Zhen, China.</title>
        <authorList>
            <person name="Wang X."/>
        </authorList>
    </citation>
    <scope>NUCLEOTIDE SEQUENCE</scope>
    <source>
        <strain evidence="4">DQS-5</strain>
    </source>
</reference>
<dbReference type="InterPro" id="IPR036779">
    <property type="entry name" value="LysM_dom_sf"/>
</dbReference>
<dbReference type="Pfam" id="PF01476">
    <property type="entry name" value="LysM"/>
    <property type="match status" value="1"/>
</dbReference>
<dbReference type="InterPro" id="IPR031325">
    <property type="entry name" value="RHS_repeat"/>
</dbReference>
<dbReference type="CDD" id="cd00118">
    <property type="entry name" value="LysM"/>
    <property type="match status" value="1"/>
</dbReference>
<evidence type="ECO:0000256" key="1">
    <source>
        <dbReference type="ARBA" id="ARBA00022737"/>
    </source>
</evidence>
<feature type="region of interest" description="Disordered" evidence="2">
    <location>
        <begin position="4195"/>
        <end position="4224"/>
    </location>
</feature>
<dbReference type="InterPro" id="IPR050708">
    <property type="entry name" value="T6SS_VgrG/RHS"/>
</dbReference>
<dbReference type="Pfam" id="PF05593">
    <property type="entry name" value="RHS_repeat"/>
    <property type="match status" value="6"/>
</dbReference>
<evidence type="ECO:0000313" key="4">
    <source>
        <dbReference type="EMBL" id="MDK2125911.1"/>
    </source>
</evidence>
<dbReference type="InterPro" id="IPR018392">
    <property type="entry name" value="LysM"/>
</dbReference>